<feature type="chain" id="PRO_5019424040" evidence="2">
    <location>
        <begin position="19"/>
        <end position="210"/>
    </location>
</feature>
<feature type="signal peptide" evidence="2">
    <location>
        <begin position="1"/>
        <end position="18"/>
    </location>
</feature>
<proteinExistence type="predicted"/>
<evidence type="ECO:0000313" key="3">
    <source>
        <dbReference type="EMBL" id="ROW09280.1"/>
    </source>
</evidence>
<dbReference type="AlphaFoldDB" id="A0A423X0J2"/>
<dbReference type="InParanoid" id="A0A423X0J2"/>
<name>A0A423X0J2_9PEZI</name>
<keyword evidence="2" id="KW-0732">Signal</keyword>
<reference evidence="3 4" key="1">
    <citation type="submission" date="2015-09" db="EMBL/GenBank/DDBJ databases">
        <title>Host preference determinants of Valsa canker pathogens revealed by comparative genomics.</title>
        <authorList>
            <person name="Yin Z."/>
            <person name="Huang L."/>
        </authorList>
    </citation>
    <scope>NUCLEOTIDE SEQUENCE [LARGE SCALE GENOMIC DNA]</scope>
    <source>
        <strain evidence="3 4">SXYLt</strain>
    </source>
</reference>
<sequence length="210" mass="24180">MRLSVAAVLFAAMGLGIGMPTTNTAMPNNTVTHNNTTMPNNTATHNNTAAHLQEVLDALEKIPTWDPYVSDEDAYVEFMELLRGLLTVEAELTRQRLEGELHPGPGLNPTANNIVTRANTGPPRNRKVAEQMKSLPECWQTCFRQENGKVGVNIYEWDLDKFCWYPTWIRTNTWILYHIRPCWKRECKNHKHEIKGAARRWMQETCPRYK</sequence>
<gene>
    <name evidence="3" type="ORF">VPNG_05821</name>
</gene>
<dbReference type="OrthoDB" id="10438011at2759"/>
<protein>
    <submittedName>
        <fullName evidence="3">Uncharacterized protein</fullName>
    </submittedName>
</protein>
<feature type="region of interest" description="Disordered" evidence="1">
    <location>
        <begin position="99"/>
        <end position="125"/>
    </location>
</feature>
<evidence type="ECO:0000313" key="4">
    <source>
        <dbReference type="Proteomes" id="UP000285146"/>
    </source>
</evidence>
<organism evidence="3 4">
    <name type="scientific">Cytospora leucostoma</name>
    <dbReference type="NCBI Taxonomy" id="1230097"/>
    <lineage>
        <taxon>Eukaryota</taxon>
        <taxon>Fungi</taxon>
        <taxon>Dikarya</taxon>
        <taxon>Ascomycota</taxon>
        <taxon>Pezizomycotina</taxon>
        <taxon>Sordariomycetes</taxon>
        <taxon>Sordariomycetidae</taxon>
        <taxon>Diaporthales</taxon>
        <taxon>Cytosporaceae</taxon>
        <taxon>Cytospora</taxon>
    </lineage>
</organism>
<keyword evidence="4" id="KW-1185">Reference proteome</keyword>
<dbReference type="EMBL" id="LKEB01000031">
    <property type="protein sequence ID" value="ROW09280.1"/>
    <property type="molecule type" value="Genomic_DNA"/>
</dbReference>
<evidence type="ECO:0000256" key="2">
    <source>
        <dbReference type="SAM" id="SignalP"/>
    </source>
</evidence>
<dbReference type="Proteomes" id="UP000285146">
    <property type="component" value="Unassembled WGS sequence"/>
</dbReference>
<evidence type="ECO:0000256" key="1">
    <source>
        <dbReference type="SAM" id="MobiDB-lite"/>
    </source>
</evidence>
<feature type="compositionally biased region" description="Polar residues" evidence="1">
    <location>
        <begin position="109"/>
        <end position="119"/>
    </location>
</feature>
<comment type="caution">
    <text evidence="3">The sequence shown here is derived from an EMBL/GenBank/DDBJ whole genome shotgun (WGS) entry which is preliminary data.</text>
</comment>
<accession>A0A423X0J2</accession>